<dbReference type="PANTHER" id="PTHR12526:SF637">
    <property type="entry name" value="GLYCOSYLTRANSFERASE EPSF-RELATED"/>
    <property type="match status" value="1"/>
</dbReference>
<proteinExistence type="predicted"/>
<dbReference type="CDD" id="cd03801">
    <property type="entry name" value="GT4_PimA-like"/>
    <property type="match status" value="1"/>
</dbReference>
<dbReference type="PANTHER" id="PTHR12526">
    <property type="entry name" value="GLYCOSYLTRANSFERASE"/>
    <property type="match status" value="1"/>
</dbReference>
<reference evidence="2" key="1">
    <citation type="journal article" date="2017" name="bioRxiv">
        <title>Comparative analysis of the genomes of Stylophora pistillata and Acropora digitifera provides evidence for extensive differences between species of corals.</title>
        <authorList>
            <person name="Voolstra C.R."/>
            <person name="Li Y."/>
            <person name="Liew Y.J."/>
            <person name="Baumgarten S."/>
            <person name="Zoccola D."/>
            <person name="Flot J.-F."/>
            <person name="Tambutte S."/>
            <person name="Allemand D."/>
            <person name="Aranda M."/>
        </authorList>
    </citation>
    <scope>NUCLEOTIDE SEQUENCE [LARGE SCALE GENOMIC DNA]</scope>
</reference>
<dbReference type="Gene3D" id="3.40.50.2000">
    <property type="entry name" value="Glycogen Phosphorylase B"/>
    <property type="match status" value="1"/>
</dbReference>
<dbReference type="OrthoDB" id="5978302at2759"/>
<comment type="caution">
    <text evidence="1">The sequence shown here is derived from an EMBL/GenBank/DDBJ whole genome shotgun (WGS) entry which is preliminary data.</text>
</comment>
<protein>
    <submittedName>
        <fullName evidence="1">Putative 41.2 kDa protein in cps region</fullName>
    </submittedName>
</protein>
<evidence type="ECO:0000313" key="2">
    <source>
        <dbReference type="Proteomes" id="UP000225706"/>
    </source>
</evidence>
<gene>
    <name evidence="1" type="ORF">AWC38_SpisGene19410</name>
</gene>
<keyword evidence="2" id="KW-1185">Reference proteome</keyword>
<evidence type="ECO:0000313" key="1">
    <source>
        <dbReference type="EMBL" id="PFX16331.1"/>
    </source>
</evidence>
<name>A0A2B4RFE3_STYPI</name>
<organism evidence="1 2">
    <name type="scientific">Stylophora pistillata</name>
    <name type="common">Smooth cauliflower coral</name>
    <dbReference type="NCBI Taxonomy" id="50429"/>
    <lineage>
        <taxon>Eukaryota</taxon>
        <taxon>Metazoa</taxon>
        <taxon>Cnidaria</taxon>
        <taxon>Anthozoa</taxon>
        <taxon>Hexacorallia</taxon>
        <taxon>Scleractinia</taxon>
        <taxon>Astrocoeniina</taxon>
        <taxon>Pocilloporidae</taxon>
        <taxon>Stylophora</taxon>
    </lineage>
</organism>
<dbReference type="SUPFAM" id="SSF53756">
    <property type="entry name" value="UDP-Glycosyltransferase/glycogen phosphorylase"/>
    <property type="match status" value="1"/>
</dbReference>
<dbReference type="EMBL" id="LSMT01000555">
    <property type="protein sequence ID" value="PFX16331.1"/>
    <property type="molecule type" value="Genomic_DNA"/>
</dbReference>
<dbReference type="Proteomes" id="UP000225706">
    <property type="component" value="Unassembled WGS sequence"/>
</dbReference>
<dbReference type="AlphaFoldDB" id="A0A2B4RFE3"/>
<dbReference type="Pfam" id="PF20706">
    <property type="entry name" value="GT4-conflict"/>
    <property type="match status" value="2"/>
</dbReference>
<accession>A0A2B4RFE3</accession>
<sequence>MPAPYCFRKFRQVLDLACSSPHTFDVIQLCPTAFIEASCTGLKVYLPDNKNNKDEVSKEQIWFYEEMYKVHEKEFQEEFDLETDNDALCFILRERDNLLNELVKFYSQLHEHEKLVKNKKDKLALYKMCVVNAGFLGSLYQNTPPTVFHKRQYLDLTRLYRRAKWNKQDNMRFLRKSALLQHAKRGSWKLFFYVTSGPRVGVEHKEEAERDRINVVEAKRRVAYDDPHLWLSFPPSDLKPDVVIGHGQKLGRQEQIIKRPPHNCKWIQTVHIDAKEFSEYKSDSQAVCKDKEKQSTEVGLCKMAHLVEFKDVNHVPREGSDYKVLLCGRGDPEDFKLKGYDTAAKAFASSELREPSYQLIFVGALKGKQQEMKEKLLEFGIVENQIFVKEFVESREEMKRLLCEVDLAIMPSRTEGFGLVALEALSAGLPVLVGNNSGFGKQYRRVVECVE</sequence>
<dbReference type="STRING" id="50429.A0A2B4RFE3"/>
<feature type="non-terminal residue" evidence="1">
    <location>
        <position position="451"/>
    </location>
</feature>